<dbReference type="EMBL" id="GGFL01014008">
    <property type="protein sequence ID" value="MBW78186.1"/>
    <property type="molecule type" value="Transcribed_RNA"/>
</dbReference>
<organism evidence="1">
    <name type="scientific">Anopheles darlingi</name>
    <name type="common">Mosquito</name>
    <dbReference type="NCBI Taxonomy" id="43151"/>
    <lineage>
        <taxon>Eukaryota</taxon>
        <taxon>Metazoa</taxon>
        <taxon>Ecdysozoa</taxon>
        <taxon>Arthropoda</taxon>
        <taxon>Hexapoda</taxon>
        <taxon>Insecta</taxon>
        <taxon>Pterygota</taxon>
        <taxon>Neoptera</taxon>
        <taxon>Endopterygota</taxon>
        <taxon>Diptera</taxon>
        <taxon>Nematocera</taxon>
        <taxon>Culicoidea</taxon>
        <taxon>Culicidae</taxon>
        <taxon>Anophelinae</taxon>
        <taxon>Anopheles</taxon>
    </lineage>
</organism>
<dbReference type="AlphaFoldDB" id="A0A2M4DKU6"/>
<protein>
    <submittedName>
        <fullName evidence="1">Putative secreted protein</fullName>
    </submittedName>
</protein>
<sequence length="85" mass="9495">MRVCVCVCVSAQRTTCSTTVSCRLAENGLTKYCHSLLPALSLSCRPSLNPLPRKLKPVNLELRSGHQFWAFKERFLPPFVAAPTF</sequence>
<accession>A0A2M4DKU6</accession>
<name>A0A2M4DKU6_ANODA</name>
<proteinExistence type="predicted"/>
<reference evidence="1" key="1">
    <citation type="submission" date="2018-01" db="EMBL/GenBank/DDBJ databases">
        <title>An insight into the sialome of Amazonian anophelines.</title>
        <authorList>
            <person name="Ribeiro J.M."/>
            <person name="Scarpassa V."/>
            <person name="Calvo E."/>
        </authorList>
    </citation>
    <scope>NUCLEOTIDE SEQUENCE</scope>
</reference>
<evidence type="ECO:0000313" key="1">
    <source>
        <dbReference type="EMBL" id="MBW78186.1"/>
    </source>
</evidence>